<dbReference type="AlphaFoldDB" id="A0A2J0LHG4"/>
<organism evidence="3 4">
    <name type="scientific">Candidatus Taenaricola geysiri</name>
    <dbReference type="NCBI Taxonomy" id="1974752"/>
    <lineage>
        <taxon>Bacteria</taxon>
        <taxon>Pseudomonadati</taxon>
        <taxon>Candidatus Omnitrophota</taxon>
        <taxon>Candidatus Taenaricola</taxon>
    </lineage>
</organism>
<sequence length="182" mass="19961">MFGKGKKKNGVEEKVLDVNASMQGTISFKEPVNLKINGHFEGALDLRGNLTVGPQATVNANINGDDIIIAGRVHGDINARVRLSLLSTAQLVGNIRSPLISIEEGACFHGNSHMIHGSPRHVCAGPDSNYMTAEELAQFLEVDMSVVRDWAKTGKIPAQKDGNSWKFERKQIEDWLVTERVK</sequence>
<comment type="caution">
    <text evidence="3">The sequence shown here is derived from an EMBL/GenBank/DDBJ whole genome shotgun (WGS) entry which is preliminary data.</text>
</comment>
<dbReference type="SUPFAM" id="SSF46955">
    <property type="entry name" value="Putative DNA-binding domain"/>
    <property type="match status" value="1"/>
</dbReference>
<feature type="domain" description="Helix-turn-helix" evidence="2">
    <location>
        <begin position="130"/>
        <end position="176"/>
    </location>
</feature>
<protein>
    <recommendedName>
        <fullName evidence="2">Helix-turn-helix domain-containing protein</fullName>
    </recommendedName>
</protein>
<dbReference type="InterPro" id="IPR041657">
    <property type="entry name" value="HTH_17"/>
</dbReference>
<gene>
    <name evidence="3" type="ORF">COW11_04090</name>
</gene>
<dbReference type="NCBIfam" id="TIGR01764">
    <property type="entry name" value="excise"/>
    <property type="match status" value="1"/>
</dbReference>
<dbReference type="PANTHER" id="PTHR35024:SF4">
    <property type="entry name" value="POLYMER-FORMING CYTOSKELETAL PROTEIN"/>
    <property type="match status" value="1"/>
</dbReference>
<evidence type="ECO:0000256" key="1">
    <source>
        <dbReference type="ARBA" id="ARBA00044755"/>
    </source>
</evidence>
<dbReference type="EMBL" id="PFGP01000096">
    <property type="protein sequence ID" value="PIW66294.1"/>
    <property type="molecule type" value="Genomic_DNA"/>
</dbReference>
<dbReference type="InterPro" id="IPR007607">
    <property type="entry name" value="BacA/B"/>
</dbReference>
<proteinExistence type="inferred from homology"/>
<dbReference type="GO" id="GO:0003677">
    <property type="term" value="F:DNA binding"/>
    <property type="evidence" value="ECO:0007669"/>
    <property type="project" value="InterPro"/>
</dbReference>
<evidence type="ECO:0000313" key="3">
    <source>
        <dbReference type="EMBL" id="PIW66294.1"/>
    </source>
</evidence>
<comment type="similarity">
    <text evidence="1">Belongs to the bactofilin family.</text>
</comment>
<accession>A0A2J0LHG4</accession>
<dbReference type="Gene3D" id="1.10.10.10">
    <property type="entry name" value="Winged helix-like DNA-binding domain superfamily/Winged helix DNA-binding domain"/>
    <property type="match status" value="1"/>
</dbReference>
<dbReference type="Pfam" id="PF04519">
    <property type="entry name" value="Bactofilin"/>
    <property type="match status" value="1"/>
</dbReference>
<dbReference type="PANTHER" id="PTHR35024">
    <property type="entry name" value="HYPOTHETICAL CYTOSOLIC PROTEIN"/>
    <property type="match status" value="1"/>
</dbReference>
<evidence type="ECO:0000313" key="4">
    <source>
        <dbReference type="Proteomes" id="UP000231267"/>
    </source>
</evidence>
<dbReference type="InterPro" id="IPR009061">
    <property type="entry name" value="DNA-bd_dom_put_sf"/>
</dbReference>
<name>A0A2J0LHG4_9BACT</name>
<dbReference type="Proteomes" id="UP000231267">
    <property type="component" value="Unassembled WGS sequence"/>
</dbReference>
<dbReference type="InterPro" id="IPR010093">
    <property type="entry name" value="SinI_DNA-bd"/>
</dbReference>
<evidence type="ECO:0000259" key="2">
    <source>
        <dbReference type="Pfam" id="PF12728"/>
    </source>
</evidence>
<reference evidence="3 4" key="1">
    <citation type="submission" date="2017-09" db="EMBL/GenBank/DDBJ databases">
        <title>Depth-based differentiation of microbial function through sediment-hosted aquifers and enrichment of novel symbionts in the deep terrestrial subsurface.</title>
        <authorList>
            <person name="Probst A.J."/>
            <person name="Ladd B."/>
            <person name="Jarett J.K."/>
            <person name="Geller-Mcgrath D.E."/>
            <person name="Sieber C.M."/>
            <person name="Emerson J.B."/>
            <person name="Anantharaman K."/>
            <person name="Thomas B.C."/>
            <person name="Malmstrom R."/>
            <person name="Stieglmeier M."/>
            <person name="Klingl A."/>
            <person name="Woyke T."/>
            <person name="Ryan C.M."/>
            <person name="Banfield J.F."/>
        </authorList>
    </citation>
    <scope>NUCLEOTIDE SEQUENCE [LARGE SCALE GENOMIC DNA]</scope>
    <source>
        <strain evidence="3">CG12_big_fil_rev_8_21_14_0_65_43_15</strain>
    </source>
</reference>
<dbReference type="InterPro" id="IPR036388">
    <property type="entry name" value="WH-like_DNA-bd_sf"/>
</dbReference>
<dbReference type="Pfam" id="PF12728">
    <property type="entry name" value="HTH_17"/>
    <property type="match status" value="1"/>
</dbReference>